<keyword evidence="2" id="KW-0812">Transmembrane</keyword>
<keyword evidence="1" id="KW-0175">Coiled coil</keyword>
<accession>A0A2S9I7U0</accession>
<dbReference type="InterPro" id="IPR040816">
    <property type="entry name" value="STY4199_HEPN_dom"/>
</dbReference>
<dbReference type="Proteomes" id="UP000239181">
    <property type="component" value="Unassembled WGS sequence"/>
</dbReference>
<evidence type="ECO:0000259" key="3">
    <source>
        <dbReference type="Pfam" id="PF18729"/>
    </source>
</evidence>
<evidence type="ECO:0000256" key="1">
    <source>
        <dbReference type="SAM" id="Coils"/>
    </source>
</evidence>
<evidence type="ECO:0000313" key="5">
    <source>
        <dbReference type="Proteomes" id="UP000239181"/>
    </source>
</evidence>
<organism evidence="4 5">
    <name type="scientific">Pantoea coffeiphila</name>
    <dbReference type="NCBI Taxonomy" id="1465635"/>
    <lineage>
        <taxon>Bacteria</taxon>
        <taxon>Pseudomonadati</taxon>
        <taxon>Pseudomonadota</taxon>
        <taxon>Gammaproteobacteria</taxon>
        <taxon>Enterobacterales</taxon>
        <taxon>Erwiniaceae</taxon>
        <taxon>Pantoea</taxon>
    </lineage>
</organism>
<feature type="domain" description="STY4199-like HEPN" evidence="3">
    <location>
        <begin position="8"/>
        <end position="282"/>
    </location>
</feature>
<keyword evidence="2" id="KW-0472">Membrane</keyword>
<dbReference type="EMBL" id="PDET01000015">
    <property type="protein sequence ID" value="PRD13859.1"/>
    <property type="molecule type" value="Genomic_DNA"/>
</dbReference>
<sequence length="619" mass="70201">MPDFTAPASHNDLTRCLALCEDAFGQILPLLDIPAQAPPSPEAFYQSLQQARQNLGSWKDVAKRLNLSEEEMTQFTQALRTLNKLLERNENAQPAGKNLTIAALRFVAQLERLKEKQPLLTYSTDLHKDGEEKQLRSLQQVRALELMIRSLINEAYSNQQALLQHLRTLFGEERVKTWLNVADRDDVLSGTLFSELSSLFVDKKEYATHYSPLYQYTPLLGFMNDKRKTLQTFLDDIRAIRNRLAHHKRVTSVQTALVSYYYQEIADPVQEAFDEGRVKVNPDRYFDAGEAEVRQYFNQMVEKVDRLGDDLLEVKESLERQNQKLADIKQDTGFLRKKIVWVLGGIGVLIVGTVLTFGTSTRTLVNTEAIRSDVNEVGKTVAGVKKETSADPRKELANIGISWDEKNIRAAIDRGDTRVVSLFMDGGMNWKLYYAEKALIANHKDTLAVLIAHASLMDEQQKCERINSVLLQSVDHDTPLTPTQTTFLKTFCSSPAAVGYMKSELDRALKFEKSQQDAYDRELANIEPADRCERRLMANDAQPLLNEAAQFSLSGSRTFSLYDTLLANLNTHLLVGKNSLGEIRKQVKDFCKQQENSKPNIAIGDSWSRSQRVIYNVVK</sequence>
<evidence type="ECO:0000313" key="4">
    <source>
        <dbReference type="EMBL" id="PRD13859.1"/>
    </source>
</evidence>
<dbReference type="Pfam" id="PF18729">
    <property type="entry name" value="HEPN_STY4199"/>
    <property type="match status" value="1"/>
</dbReference>
<comment type="caution">
    <text evidence="4">The sequence shown here is derived from an EMBL/GenBank/DDBJ whole genome shotgun (WGS) entry which is preliminary data.</text>
</comment>
<dbReference type="AlphaFoldDB" id="A0A2S9I7U0"/>
<gene>
    <name evidence="4" type="ORF">CQW29_19135</name>
</gene>
<dbReference type="OrthoDB" id="6584404at2"/>
<keyword evidence="2" id="KW-1133">Transmembrane helix</keyword>
<feature type="coiled-coil region" evidence="1">
    <location>
        <begin position="304"/>
        <end position="331"/>
    </location>
</feature>
<reference evidence="4 5" key="1">
    <citation type="submission" date="2017-10" db="EMBL/GenBank/DDBJ databases">
        <title>Draft genome of two endophytic bacteria isolated from 'guarana' Paullinia cupana (Mart.) Ducke.</title>
        <authorList>
            <person name="Siqueira K.A."/>
            <person name="Liotti R.G."/>
            <person name="Mendes T.A."/>
            <person name="Soares M.A."/>
        </authorList>
    </citation>
    <scope>NUCLEOTIDE SEQUENCE [LARGE SCALE GENOMIC DNA]</scope>
    <source>
        <strain evidence="4 5">342</strain>
    </source>
</reference>
<evidence type="ECO:0000256" key="2">
    <source>
        <dbReference type="SAM" id="Phobius"/>
    </source>
</evidence>
<protein>
    <recommendedName>
        <fullName evidence="3">STY4199-like HEPN domain-containing protein</fullName>
    </recommendedName>
</protein>
<proteinExistence type="predicted"/>
<keyword evidence="5" id="KW-1185">Reference proteome</keyword>
<name>A0A2S9I7U0_9GAMM</name>
<dbReference type="RefSeq" id="WP_105594334.1">
    <property type="nucleotide sequence ID" value="NZ_PDET01000015.1"/>
</dbReference>
<feature type="transmembrane region" description="Helical" evidence="2">
    <location>
        <begin position="339"/>
        <end position="358"/>
    </location>
</feature>